<keyword evidence="2" id="KW-1185">Reference proteome</keyword>
<reference evidence="1" key="1">
    <citation type="submission" date="2021-06" db="EMBL/GenBank/DDBJ databases">
        <title>Parelaphostrongylus tenuis whole genome reference sequence.</title>
        <authorList>
            <person name="Garwood T.J."/>
            <person name="Larsen P.A."/>
            <person name="Fountain-Jones N.M."/>
            <person name="Garbe J.R."/>
            <person name="Macchietto M.G."/>
            <person name="Kania S.A."/>
            <person name="Gerhold R.W."/>
            <person name="Richards J.E."/>
            <person name="Wolf T.M."/>
        </authorList>
    </citation>
    <scope>NUCLEOTIDE SEQUENCE</scope>
    <source>
        <strain evidence="1">MNPRO001-30</strain>
        <tissue evidence="1">Meninges</tissue>
    </source>
</reference>
<proteinExistence type="predicted"/>
<dbReference type="Proteomes" id="UP001196413">
    <property type="component" value="Unassembled WGS sequence"/>
</dbReference>
<evidence type="ECO:0000313" key="2">
    <source>
        <dbReference type="Proteomes" id="UP001196413"/>
    </source>
</evidence>
<evidence type="ECO:0000313" key="1">
    <source>
        <dbReference type="EMBL" id="KAJ1346731.1"/>
    </source>
</evidence>
<gene>
    <name evidence="1" type="ORF">KIN20_001628</name>
</gene>
<accession>A0AAD5MD28</accession>
<dbReference type="AlphaFoldDB" id="A0AAD5MD28"/>
<name>A0AAD5MD28_PARTN</name>
<organism evidence="1 2">
    <name type="scientific">Parelaphostrongylus tenuis</name>
    <name type="common">Meningeal worm</name>
    <dbReference type="NCBI Taxonomy" id="148309"/>
    <lineage>
        <taxon>Eukaryota</taxon>
        <taxon>Metazoa</taxon>
        <taxon>Ecdysozoa</taxon>
        <taxon>Nematoda</taxon>
        <taxon>Chromadorea</taxon>
        <taxon>Rhabditida</taxon>
        <taxon>Rhabditina</taxon>
        <taxon>Rhabditomorpha</taxon>
        <taxon>Strongyloidea</taxon>
        <taxon>Metastrongylidae</taxon>
        <taxon>Parelaphostrongylus</taxon>
    </lineage>
</organism>
<comment type="caution">
    <text evidence="1">The sequence shown here is derived from an EMBL/GenBank/DDBJ whole genome shotgun (WGS) entry which is preliminary data.</text>
</comment>
<dbReference type="EMBL" id="JAHQIW010000216">
    <property type="protein sequence ID" value="KAJ1346731.1"/>
    <property type="molecule type" value="Genomic_DNA"/>
</dbReference>
<protein>
    <submittedName>
        <fullName evidence="1">Uncharacterized protein</fullName>
    </submittedName>
</protein>
<sequence length="94" mass="10360">MDKLPHCIIFGNTITALCTGVKLDRDDMCILSMNQKIVAVPSKHLSISGALTTKNIVMANWSREMWQNVVNRAVRMLASGQFGSHFFSAFGTVS</sequence>